<keyword evidence="3" id="KW-0560">Oxidoreductase</keyword>
<comment type="pathway">
    <text evidence="1">Carotenoid biosynthesis.</text>
</comment>
<dbReference type="RefSeq" id="WP_114448167.1">
    <property type="nucleotide sequence ID" value="NZ_QPHM01000001.1"/>
</dbReference>
<dbReference type="InterPro" id="IPR014105">
    <property type="entry name" value="Carotenoid/retinoid_OxRdtase"/>
</dbReference>
<keyword evidence="6" id="KW-1185">Reference proteome</keyword>
<evidence type="ECO:0000313" key="6">
    <source>
        <dbReference type="Proteomes" id="UP000252189"/>
    </source>
</evidence>
<protein>
    <submittedName>
        <fullName evidence="5">Phytoene desaturase</fullName>
    </submittedName>
</protein>
<dbReference type="EMBL" id="QPHM01000001">
    <property type="protein sequence ID" value="RCU46613.1"/>
    <property type="molecule type" value="Genomic_DNA"/>
</dbReference>
<dbReference type="SUPFAM" id="SSF51905">
    <property type="entry name" value="FAD/NAD(P)-binding domain"/>
    <property type="match status" value="1"/>
</dbReference>
<evidence type="ECO:0000256" key="3">
    <source>
        <dbReference type="ARBA" id="ARBA00023002"/>
    </source>
</evidence>
<feature type="domain" description="Amine oxidase" evidence="4">
    <location>
        <begin position="19"/>
        <end position="490"/>
    </location>
</feature>
<dbReference type="GO" id="GO:0016491">
    <property type="term" value="F:oxidoreductase activity"/>
    <property type="evidence" value="ECO:0007669"/>
    <property type="project" value="UniProtKB-KW"/>
</dbReference>
<evidence type="ECO:0000313" key="5">
    <source>
        <dbReference type="EMBL" id="RCU46613.1"/>
    </source>
</evidence>
<sequence length="507" mass="55292">MIDDTPLTDETVAVVGGGVAGLTAACYLADAGATVTVVERNDTLGGVTNRLEVGEFTFDTGPSWYMMPETFDRFFGHFGRESSDYYAIERLDPQYRVFWKDGDRVDVTPDLDQVRRAFESYEAGAADALDDYLETARRTYELGMERFVYADRSRLRDLIDPSIVRAAPALTHLGSMQGYVEGYFDEPKLQQLLQYTLVFLGSSPHDAPSLYNLMAHVDFERGVYYPEGGMYALVEALADLGRELGVTYRTGDEVTDLVPVDGGLRVVGGDGHAQFADRVVANANPAHVECDLLPDGRGRSADYWESLTYGPSALMLYLGVEGDVDPLAHHTLVFPMDWDPHFERIFDDPAWPENPAYYLSVASRTDETVAPDGHHAVVVLVPLAPGLDDDPDRVAEFREAVLADLAATTGVDLRDRIVAERSACVSEFADRYRTPGGTALGLAHTLDQTGPLRPAHHAPGVENLYYAGAFTSPGVGLPMAVISGEHAAEAAARDARASPFSDVLPNV</sequence>
<dbReference type="Pfam" id="PF01593">
    <property type="entry name" value="Amino_oxidase"/>
    <property type="match status" value="1"/>
</dbReference>
<comment type="caution">
    <text evidence="5">The sequence shown here is derived from an EMBL/GenBank/DDBJ whole genome shotgun (WGS) entry which is preliminary data.</text>
</comment>
<reference evidence="5 6" key="1">
    <citation type="submission" date="2018-07" db="EMBL/GenBank/DDBJ databases">
        <title>Genome sequences of Haloplanus salinus JCM 18368T.</title>
        <authorList>
            <person name="Kim Y.B."/>
            <person name="Roh S.W."/>
        </authorList>
    </citation>
    <scope>NUCLEOTIDE SEQUENCE [LARGE SCALE GENOMIC DNA]</scope>
    <source>
        <strain evidence="5 6">JCM 18368</strain>
    </source>
</reference>
<dbReference type="GO" id="GO:0016117">
    <property type="term" value="P:carotenoid biosynthetic process"/>
    <property type="evidence" value="ECO:0007669"/>
    <property type="project" value="UniProtKB-KW"/>
</dbReference>
<dbReference type="OrthoDB" id="40741at2157"/>
<dbReference type="PANTHER" id="PTHR43734">
    <property type="entry name" value="PHYTOENE DESATURASE"/>
    <property type="match status" value="1"/>
</dbReference>
<dbReference type="InterPro" id="IPR036188">
    <property type="entry name" value="FAD/NAD-bd_sf"/>
</dbReference>
<dbReference type="Gene3D" id="3.50.50.60">
    <property type="entry name" value="FAD/NAD(P)-binding domain"/>
    <property type="match status" value="2"/>
</dbReference>
<gene>
    <name evidence="5" type="primary">crtI</name>
    <name evidence="5" type="ORF">DU504_04410</name>
</gene>
<dbReference type="InterPro" id="IPR002937">
    <property type="entry name" value="Amino_oxidase"/>
</dbReference>
<keyword evidence="2" id="KW-0125">Carotenoid biosynthesis</keyword>
<evidence type="ECO:0000256" key="2">
    <source>
        <dbReference type="ARBA" id="ARBA00022746"/>
    </source>
</evidence>
<dbReference type="PANTHER" id="PTHR43734:SF1">
    <property type="entry name" value="PHYTOENE DESATURASE"/>
    <property type="match status" value="1"/>
</dbReference>
<proteinExistence type="predicted"/>
<accession>A0A368N9C0</accession>
<evidence type="ECO:0000256" key="1">
    <source>
        <dbReference type="ARBA" id="ARBA00004829"/>
    </source>
</evidence>
<dbReference type="Proteomes" id="UP000252189">
    <property type="component" value="Unassembled WGS sequence"/>
</dbReference>
<dbReference type="AlphaFoldDB" id="A0A368N9C0"/>
<dbReference type="NCBIfam" id="TIGR02734">
    <property type="entry name" value="crtI_fam"/>
    <property type="match status" value="1"/>
</dbReference>
<evidence type="ECO:0000259" key="4">
    <source>
        <dbReference type="Pfam" id="PF01593"/>
    </source>
</evidence>
<organism evidence="5 6">
    <name type="scientific">Haloplanus salinus</name>
    <dbReference type="NCBI Taxonomy" id="1126245"/>
    <lineage>
        <taxon>Archaea</taxon>
        <taxon>Methanobacteriati</taxon>
        <taxon>Methanobacteriota</taxon>
        <taxon>Stenosarchaea group</taxon>
        <taxon>Halobacteria</taxon>
        <taxon>Halobacteriales</taxon>
        <taxon>Haloferacaceae</taxon>
        <taxon>Haloplanus</taxon>
    </lineage>
</organism>
<name>A0A368N9C0_9EURY</name>
<dbReference type="PRINTS" id="PR00419">
    <property type="entry name" value="ADXRDTASE"/>
</dbReference>